<dbReference type="PATRIC" id="fig|1379870.5.peg.2356"/>
<protein>
    <submittedName>
        <fullName evidence="2">Arginine-tRNA-protein transferase</fullName>
    </submittedName>
</protein>
<dbReference type="HOGENOM" id="CLU_1249980_0_0_10"/>
<dbReference type="RefSeq" id="WP_046573810.1">
    <property type="nucleotide sequence ID" value="NZ_CP010429.1"/>
</dbReference>
<sequence length="221" mass="25728">MRGIKLDLYLSKGYFRMHQEVFTCYAVLFEETVCPVHWLRIVLADVRYGKEQLRLFRINENFSVTIKPLLITDEMEALYATYKGGINFDAPESVEACLLDGAAYNVFDTYAVEIRDEKTLIAVGIFDNGAQSIAGIMNFYHPTYRRHSLGKYLMLLKINHARHQQKTYYYPGYLASKYTKFNYKLFACEAATEVFDAHRDQWYPFAWETVNVLAAEILSEE</sequence>
<accession>A0A0E3ZVT2</accession>
<reference evidence="2 3" key="1">
    <citation type="journal article" date="2014" name="Curr. Microbiol.">
        <title>Spirosoma radiotolerans sp. nov., a gamma-radiation-resistant bacterium isolated from gamma ray-irradiated soil.</title>
        <authorList>
            <person name="Lee J.J."/>
            <person name="Srinivasan S."/>
            <person name="Lim S."/>
            <person name="Joe M."/>
            <person name="Im S."/>
            <person name="Bae S.I."/>
            <person name="Park K.R."/>
            <person name="Han J.H."/>
            <person name="Park S.H."/>
            <person name="Joo B.M."/>
            <person name="Park S.J."/>
            <person name="Kim M.K."/>
        </authorList>
    </citation>
    <scope>NUCLEOTIDE SEQUENCE [LARGE SCALE GENOMIC DNA]</scope>
    <source>
        <strain evidence="2 3">DG5A</strain>
    </source>
</reference>
<gene>
    <name evidence="2" type="ORF">SD10_10810</name>
</gene>
<organism evidence="2 3">
    <name type="scientific">Spirosoma radiotolerans</name>
    <dbReference type="NCBI Taxonomy" id="1379870"/>
    <lineage>
        <taxon>Bacteria</taxon>
        <taxon>Pseudomonadati</taxon>
        <taxon>Bacteroidota</taxon>
        <taxon>Cytophagia</taxon>
        <taxon>Cytophagales</taxon>
        <taxon>Cytophagaceae</taxon>
        <taxon>Spirosoma</taxon>
    </lineage>
</organism>
<evidence type="ECO:0000313" key="3">
    <source>
        <dbReference type="Proteomes" id="UP000033054"/>
    </source>
</evidence>
<name>A0A0E3ZVT2_9BACT</name>
<evidence type="ECO:0000259" key="1">
    <source>
        <dbReference type="Pfam" id="PF04377"/>
    </source>
</evidence>
<dbReference type="EMBL" id="CP010429">
    <property type="protein sequence ID" value="AKD55318.1"/>
    <property type="molecule type" value="Genomic_DNA"/>
</dbReference>
<dbReference type="InterPro" id="IPR016181">
    <property type="entry name" value="Acyl_CoA_acyltransferase"/>
</dbReference>
<dbReference type="Proteomes" id="UP000033054">
    <property type="component" value="Chromosome"/>
</dbReference>
<dbReference type="KEGG" id="srd:SD10_10810"/>
<evidence type="ECO:0000313" key="2">
    <source>
        <dbReference type="EMBL" id="AKD55318.1"/>
    </source>
</evidence>
<dbReference type="Pfam" id="PF04377">
    <property type="entry name" value="ATE_C"/>
    <property type="match status" value="1"/>
</dbReference>
<keyword evidence="3" id="KW-1185">Reference proteome</keyword>
<proteinExistence type="predicted"/>
<dbReference type="GO" id="GO:0004057">
    <property type="term" value="F:arginyl-tRNA--protein transferase activity"/>
    <property type="evidence" value="ECO:0007669"/>
    <property type="project" value="InterPro"/>
</dbReference>
<dbReference type="STRING" id="1379870.SD10_10810"/>
<dbReference type="InterPro" id="IPR007472">
    <property type="entry name" value="N-end_Aminoacyl_Trfase_C"/>
</dbReference>
<dbReference type="SUPFAM" id="SSF55729">
    <property type="entry name" value="Acyl-CoA N-acyltransferases (Nat)"/>
    <property type="match status" value="1"/>
</dbReference>
<feature type="domain" description="N-end rule aminoacyl transferase C-terminal" evidence="1">
    <location>
        <begin position="77"/>
        <end position="184"/>
    </location>
</feature>
<keyword evidence="2" id="KW-0808">Transferase</keyword>
<dbReference type="OrthoDB" id="9782022at2"/>
<dbReference type="AlphaFoldDB" id="A0A0E3ZVT2"/>